<protein>
    <submittedName>
        <fullName evidence="1">Uncharacterized protein</fullName>
    </submittedName>
</protein>
<evidence type="ECO:0000313" key="1">
    <source>
        <dbReference type="EMBL" id="MBA8681339.1"/>
    </source>
</evidence>
<evidence type="ECO:0000313" key="2">
    <source>
        <dbReference type="Proteomes" id="UP000547058"/>
    </source>
</evidence>
<reference evidence="1 2" key="1">
    <citation type="submission" date="2020-08" db="EMBL/GenBank/DDBJ databases">
        <title>Stenotrophomonas tumulicola JCM 30961.</title>
        <authorList>
            <person name="Deng Y."/>
        </authorList>
    </citation>
    <scope>NUCLEOTIDE SEQUENCE [LARGE SCALE GENOMIC DNA]</scope>
    <source>
        <strain evidence="1 2">JCM 30961</strain>
    </source>
</reference>
<comment type="caution">
    <text evidence="1">The sequence shown here is derived from an EMBL/GenBank/DDBJ whole genome shotgun (WGS) entry which is preliminary data.</text>
</comment>
<keyword evidence="2" id="KW-1185">Reference proteome</keyword>
<gene>
    <name evidence="1" type="ORF">H4O11_05900</name>
</gene>
<accession>A0A7W3FKN8</accession>
<dbReference type="RefSeq" id="WP_182338479.1">
    <property type="nucleotide sequence ID" value="NZ_JACGXS010000002.1"/>
</dbReference>
<organism evidence="1 2">
    <name type="scientific">Stenotrophomonas tumulicola</name>
    <dbReference type="NCBI Taxonomy" id="1685415"/>
    <lineage>
        <taxon>Bacteria</taxon>
        <taxon>Pseudomonadati</taxon>
        <taxon>Pseudomonadota</taxon>
        <taxon>Gammaproteobacteria</taxon>
        <taxon>Lysobacterales</taxon>
        <taxon>Lysobacteraceae</taxon>
        <taxon>Stenotrophomonas</taxon>
    </lineage>
</organism>
<name>A0A7W3FKN8_9GAMM</name>
<dbReference type="Proteomes" id="UP000547058">
    <property type="component" value="Unassembled WGS sequence"/>
</dbReference>
<dbReference type="AlphaFoldDB" id="A0A7W3FKN8"/>
<sequence length="137" mass="14637">MAEFSPTGARLHALIGDAVLDLPFHLVERLEHALADGVTPEMTPALIGHLRLMERGDAGDGMPWDEPGLPDGRSGELARVSRNLTALSALWRLLQAAYMARRHGGAGQGLGEDMEQALILAGRELADSAGVALHSRR</sequence>
<proteinExistence type="predicted"/>
<dbReference type="EMBL" id="JACGXS010000002">
    <property type="protein sequence ID" value="MBA8681339.1"/>
    <property type="molecule type" value="Genomic_DNA"/>
</dbReference>